<dbReference type="NCBIfam" id="TIGR03156">
    <property type="entry name" value="GTP_HflX"/>
    <property type="match status" value="1"/>
</dbReference>
<dbReference type="GO" id="GO:0046872">
    <property type="term" value="F:metal ion binding"/>
    <property type="evidence" value="ECO:0007669"/>
    <property type="project" value="UniProtKB-KW"/>
</dbReference>
<evidence type="ECO:0000259" key="10">
    <source>
        <dbReference type="PROSITE" id="PS51705"/>
    </source>
</evidence>
<dbReference type="CDD" id="cd01878">
    <property type="entry name" value="HflX"/>
    <property type="match status" value="1"/>
</dbReference>
<dbReference type="RefSeq" id="WP_341468815.1">
    <property type="nucleotide sequence ID" value="NZ_CP128399.1"/>
</dbReference>
<feature type="binding site" evidence="7">
    <location>
        <begin position="308"/>
        <end position="311"/>
    </location>
    <ligand>
        <name>GTP</name>
        <dbReference type="ChEBI" id="CHEBI:37565"/>
    </ligand>
</feature>
<evidence type="ECO:0000256" key="4">
    <source>
        <dbReference type="ARBA" id="ARBA00022842"/>
    </source>
</evidence>
<dbReference type="Pfam" id="PF16360">
    <property type="entry name" value="GTP-bdg_M"/>
    <property type="match status" value="1"/>
</dbReference>
<feature type="compositionally biased region" description="Basic and acidic residues" evidence="9">
    <location>
        <begin position="8"/>
        <end position="23"/>
    </location>
</feature>
<feature type="binding site" evidence="7">
    <location>
        <begin position="286"/>
        <end position="290"/>
    </location>
    <ligand>
        <name>GTP</name>
        <dbReference type="ChEBI" id="CHEBI:37565"/>
    </ligand>
</feature>
<dbReference type="Proteomes" id="UP000521676">
    <property type="component" value="Unassembled WGS sequence"/>
</dbReference>
<dbReference type="InterPro" id="IPR030394">
    <property type="entry name" value="G_HFLX_dom"/>
</dbReference>
<evidence type="ECO:0000313" key="12">
    <source>
        <dbReference type="EMBL" id="WJW66922.1"/>
    </source>
</evidence>
<dbReference type="PROSITE" id="PS51705">
    <property type="entry name" value="G_HFLX"/>
    <property type="match status" value="1"/>
</dbReference>
<evidence type="ECO:0000256" key="3">
    <source>
        <dbReference type="ARBA" id="ARBA00022741"/>
    </source>
</evidence>
<dbReference type="Gene3D" id="3.40.50.11060">
    <property type="entry name" value="GTPase HflX, N-terminal domain"/>
    <property type="match status" value="1"/>
</dbReference>
<evidence type="ECO:0000256" key="5">
    <source>
        <dbReference type="ARBA" id="ARBA00023134"/>
    </source>
</evidence>
<comment type="subunit">
    <text evidence="6">Monomer. Associates with the 50S ribosomal subunit.</text>
</comment>
<dbReference type="InterPro" id="IPR025121">
    <property type="entry name" value="GTPase_HflX_N"/>
</dbReference>
<dbReference type="PIRSF" id="PIRSF006809">
    <property type="entry name" value="GTP-binding_hflX_prd"/>
    <property type="match status" value="1"/>
</dbReference>
<accession>A0A8T7M0S6</accession>
<dbReference type="PANTHER" id="PTHR10229">
    <property type="entry name" value="GTP-BINDING PROTEIN HFLX"/>
    <property type="match status" value="1"/>
</dbReference>
<keyword evidence="5 6" id="KW-0342">GTP-binding</keyword>
<sequence length="490" mass="55381">MPTQTFSENDKNHDLLNPDKFSDNGDTAPEIAPSAYEHLFEEPRIVKPKRSKVPVYPTGEPQEKALLVGVGQQGDLFDVEDSLLELEQLCETDGVAVIGKTYQKISTPNRSYFIGKGKLHELKAMRESMEADVVIFDVELSPTHQREVEEYLGVKVIDRTALILDIFAKRARTKEGRLQVELAQLEYRLPRLTRLWTHLSRQTGGGVGLRGPGETQLEIDRRASRTRISYLKEQLEHVHNHRELYRERRRTEGIPVVSLVGYTNAGKSTLLNKLSNANVLAEDKLFATLDPTTRRVKLPNGRDILLTDTVGFVQRLPHGLVNAFRSTLEEVNEADLLIHVLDFTHQNAQEQAETVEEVLIELGANDKPRIMALNKIDLMVDLEEPESGNPATISQQLSKEFELPDDYVPVSAQTGIGLDQLLMRIQNMLDGGLVKVKLNIPYSQNKLVALFHQKGHIDKEQFLDEGTHIEGRIPAHLEPMFRPYAFKRAS</sequence>
<keyword evidence="3 6" id="KW-0547">Nucleotide-binding</keyword>
<dbReference type="GO" id="GO:0005737">
    <property type="term" value="C:cytoplasm"/>
    <property type="evidence" value="ECO:0007669"/>
    <property type="project" value="UniProtKB-SubCell"/>
</dbReference>
<dbReference type="FunFam" id="3.40.50.11060:FF:000001">
    <property type="entry name" value="GTPase HflX"/>
    <property type="match status" value="1"/>
</dbReference>
<dbReference type="InterPro" id="IPR032305">
    <property type="entry name" value="GTP-bd_M"/>
</dbReference>
<dbReference type="HAMAP" id="MF_00900">
    <property type="entry name" value="GTPase_HflX"/>
    <property type="match status" value="1"/>
</dbReference>
<dbReference type="PANTHER" id="PTHR10229:SF0">
    <property type="entry name" value="GTP-BINDING PROTEIN 6-RELATED"/>
    <property type="match status" value="1"/>
</dbReference>
<evidence type="ECO:0000256" key="7">
    <source>
        <dbReference type="PIRSR" id="PIRSR006809-1"/>
    </source>
</evidence>
<feature type="region of interest" description="Disordered" evidence="9">
    <location>
        <begin position="1"/>
        <end position="30"/>
    </location>
</feature>
<comment type="cofactor">
    <cofactor evidence="8">
        <name>Mg(2+)</name>
        <dbReference type="ChEBI" id="CHEBI:18420"/>
    </cofactor>
</comment>
<dbReference type="EMBL" id="JACATZ010000001">
    <property type="protein sequence ID" value="NWJ45041.1"/>
    <property type="molecule type" value="Genomic_DNA"/>
</dbReference>
<evidence type="ECO:0000313" key="13">
    <source>
        <dbReference type="Proteomes" id="UP000521676"/>
    </source>
</evidence>
<comment type="similarity">
    <text evidence="6">Belongs to the TRAFAC class OBG-HflX-like GTPase superfamily. HflX GTPase family.</text>
</comment>
<dbReference type="Pfam" id="PF13167">
    <property type="entry name" value="GTP-bdg_N"/>
    <property type="match status" value="1"/>
</dbReference>
<reference evidence="11 13" key="1">
    <citation type="submission" date="2020-06" db="EMBL/GenBank/DDBJ databases">
        <title>Anoxygenic phototrophic Chloroflexota member uses a Type I reaction center.</title>
        <authorList>
            <person name="Tsuji J.M."/>
            <person name="Shaw N.A."/>
            <person name="Nagashima S."/>
            <person name="Venkiteswaran J."/>
            <person name="Schiff S.L."/>
            <person name="Hanada S."/>
            <person name="Tank M."/>
            <person name="Neufeld J.D."/>
        </authorList>
    </citation>
    <scope>NUCLEOTIDE SEQUENCE [LARGE SCALE GENOMIC DNA]</scope>
    <source>
        <strain evidence="11">L227-S17</strain>
    </source>
</reference>
<dbReference type="EMBL" id="CP128399">
    <property type="protein sequence ID" value="WJW66922.1"/>
    <property type="molecule type" value="Genomic_DNA"/>
</dbReference>
<comment type="subcellular location">
    <subcellularLocation>
        <location evidence="6">Cytoplasm</location>
    </subcellularLocation>
    <text evidence="6">May associate with membranes.</text>
</comment>
<dbReference type="SUPFAM" id="SSF52540">
    <property type="entry name" value="P-loop containing nucleoside triphosphate hydrolases"/>
    <property type="match status" value="1"/>
</dbReference>
<dbReference type="InterPro" id="IPR006073">
    <property type="entry name" value="GTP-bd"/>
</dbReference>
<dbReference type="InterPro" id="IPR045498">
    <property type="entry name" value="HflX_C"/>
</dbReference>
<dbReference type="InterPro" id="IPR016496">
    <property type="entry name" value="GTPase_HflX"/>
</dbReference>
<protein>
    <recommendedName>
        <fullName evidence="6">GTPase HflX</fullName>
    </recommendedName>
    <alternativeName>
        <fullName evidence="6">GTP-binding protein HflX</fullName>
    </alternativeName>
</protein>
<reference evidence="12" key="2">
    <citation type="journal article" date="2024" name="Nature">
        <title>Anoxygenic phototroph of the Chloroflexota uses a type I reaction centre.</title>
        <authorList>
            <person name="Tsuji J.M."/>
            <person name="Shaw N.A."/>
            <person name="Nagashima S."/>
            <person name="Venkiteswaran J.J."/>
            <person name="Schiff S.L."/>
            <person name="Watanabe T."/>
            <person name="Fukui M."/>
            <person name="Hanada S."/>
            <person name="Tank M."/>
            <person name="Neufeld J.D."/>
        </authorList>
    </citation>
    <scope>NUCLEOTIDE SEQUENCE</scope>
    <source>
        <strain evidence="12">L227-S17</strain>
    </source>
</reference>
<dbReference type="Gene3D" id="6.10.250.2860">
    <property type="match status" value="1"/>
</dbReference>
<gene>
    <name evidence="6 11" type="primary">hflX</name>
    <name evidence="11" type="ORF">HXX08_04095</name>
    <name evidence="12" type="ORF">OZ401_000167</name>
</gene>
<dbReference type="Proteomes" id="UP001431572">
    <property type="component" value="Chromosome 1"/>
</dbReference>
<feature type="domain" description="Hflx-type G" evidence="10">
    <location>
        <begin position="255"/>
        <end position="433"/>
    </location>
</feature>
<evidence type="ECO:0000256" key="1">
    <source>
        <dbReference type="ARBA" id="ARBA00022490"/>
    </source>
</evidence>
<evidence type="ECO:0000256" key="9">
    <source>
        <dbReference type="SAM" id="MobiDB-lite"/>
    </source>
</evidence>
<feature type="binding site" evidence="7">
    <location>
        <begin position="411"/>
        <end position="413"/>
    </location>
    <ligand>
        <name>GTP</name>
        <dbReference type="ChEBI" id="CHEBI:37565"/>
    </ligand>
</feature>
<comment type="function">
    <text evidence="6">GTPase that associates with the 50S ribosomal subunit and may have a role during protein synthesis or ribosome biogenesis.</text>
</comment>
<evidence type="ECO:0000256" key="8">
    <source>
        <dbReference type="PIRSR" id="PIRSR006809-2"/>
    </source>
</evidence>
<keyword evidence="2 8" id="KW-0479">Metal-binding</keyword>
<dbReference type="GO" id="GO:0005525">
    <property type="term" value="F:GTP binding"/>
    <property type="evidence" value="ECO:0007669"/>
    <property type="project" value="UniProtKB-UniRule"/>
</dbReference>
<evidence type="ECO:0000313" key="14">
    <source>
        <dbReference type="Proteomes" id="UP001431572"/>
    </source>
</evidence>
<dbReference type="PRINTS" id="PR00326">
    <property type="entry name" value="GTP1OBG"/>
</dbReference>
<evidence type="ECO:0000256" key="2">
    <source>
        <dbReference type="ARBA" id="ARBA00022723"/>
    </source>
</evidence>
<feature type="binding site" evidence="7">
    <location>
        <begin position="261"/>
        <end position="268"/>
    </location>
    <ligand>
        <name>GTP</name>
        <dbReference type="ChEBI" id="CHEBI:37565"/>
    </ligand>
</feature>
<feature type="binding site" evidence="7">
    <location>
        <begin position="374"/>
        <end position="377"/>
    </location>
    <ligand>
        <name>GTP</name>
        <dbReference type="ChEBI" id="CHEBI:37565"/>
    </ligand>
</feature>
<organism evidence="11 13">
    <name type="scientific">Candidatus Chlorohelix allophototropha</name>
    <dbReference type="NCBI Taxonomy" id="3003348"/>
    <lineage>
        <taxon>Bacteria</taxon>
        <taxon>Bacillati</taxon>
        <taxon>Chloroflexota</taxon>
        <taxon>Chloroflexia</taxon>
        <taxon>Candidatus Chloroheliales</taxon>
        <taxon>Candidatus Chloroheliaceae</taxon>
        <taxon>Candidatus Chlorohelix</taxon>
    </lineage>
</organism>
<dbReference type="Pfam" id="PF19275">
    <property type="entry name" value="HflX_C"/>
    <property type="match status" value="1"/>
</dbReference>
<evidence type="ECO:0000313" key="11">
    <source>
        <dbReference type="EMBL" id="NWJ45041.1"/>
    </source>
</evidence>
<evidence type="ECO:0000256" key="6">
    <source>
        <dbReference type="HAMAP-Rule" id="MF_00900"/>
    </source>
</evidence>
<feature type="binding site" evidence="8">
    <location>
        <position position="288"/>
    </location>
    <ligand>
        <name>Mg(2+)</name>
        <dbReference type="ChEBI" id="CHEBI:18420"/>
    </ligand>
</feature>
<dbReference type="GO" id="GO:0003924">
    <property type="term" value="F:GTPase activity"/>
    <property type="evidence" value="ECO:0007669"/>
    <property type="project" value="UniProtKB-UniRule"/>
</dbReference>
<dbReference type="Pfam" id="PF01926">
    <property type="entry name" value="MMR_HSR1"/>
    <property type="match status" value="1"/>
</dbReference>
<proteinExistence type="inferred from homology"/>
<feature type="binding site" evidence="8">
    <location>
        <position position="268"/>
    </location>
    <ligand>
        <name>Mg(2+)</name>
        <dbReference type="ChEBI" id="CHEBI:18420"/>
    </ligand>
</feature>
<keyword evidence="1 6" id="KW-0963">Cytoplasm</keyword>
<dbReference type="FunFam" id="3.40.50.300:FF:000173">
    <property type="entry name" value="GTPase HflX"/>
    <property type="match status" value="1"/>
</dbReference>
<dbReference type="GO" id="GO:0043022">
    <property type="term" value="F:ribosome binding"/>
    <property type="evidence" value="ECO:0007669"/>
    <property type="project" value="TreeGrafter"/>
</dbReference>
<dbReference type="Gene3D" id="3.40.50.300">
    <property type="entry name" value="P-loop containing nucleotide triphosphate hydrolases"/>
    <property type="match status" value="1"/>
</dbReference>
<dbReference type="InterPro" id="IPR042108">
    <property type="entry name" value="GTPase_HflX_N_sf"/>
</dbReference>
<name>A0A8T7M0S6_9CHLR</name>
<keyword evidence="14" id="KW-1185">Reference proteome</keyword>
<dbReference type="InterPro" id="IPR027417">
    <property type="entry name" value="P-loop_NTPase"/>
</dbReference>
<keyword evidence="4 8" id="KW-0460">Magnesium</keyword>
<dbReference type="AlphaFoldDB" id="A0A8T7M0S6"/>